<proteinExistence type="predicted"/>
<organism evidence="1 2">
    <name type="scientific">Colocasia esculenta</name>
    <name type="common">Wild taro</name>
    <name type="synonym">Arum esculentum</name>
    <dbReference type="NCBI Taxonomy" id="4460"/>
    <lineage>
        <taxon>Eukaryota</taxon>
        <taxon>Viridiplantae</taxon>
        <taxon>Streptophyta</taxon>
        <taxon>Embryophyta</taxon>
        <taxon>Tracheophyta</taxon>
        <taxon>Spermatophyta</taxon>
        <taxon>Magnoliopsida</taxon>
        <taxon>Liliopsida</taxon>
        <taxon>Araceae</taxon>
        <taxon>Aroideae</taxon>
        <taxon>Colocasieae</taxon>
        <taxon>Colocasia</taxon>
    </lineage>
</organism>
<name>A0A843VTG7_COLES</name>
<dbReference type="Proteomes" id="UP000652761">
    <property type="component" value="Unassembled WGS sequence"/>
</dbReference>
<gene>
    <name evidence="1" type="ORF">Taro_033279</name>
</gene>
<sequence length="60" mass="6548">MGLRVERQLDLSSVAARLRGSPVSFVRRQLDLSSVAARLRGSPVSFVRLAGSLRSCVVYT</sequence>
<comment type="caution">
    <text evidence="1">The sequence shown here is derived from an EMBL/GenBank/DDBJ whole genome shotgun (WGS) entry which is preliminary data.</text>
</comment>
<dbReference type="EMBL" id="NMUH01002529">
    <property type="protein sequence ID" value="MQM00542.1"/>
    <property type="molecule type" value="Genomic_DNA"/>
</dbReference>
<keyword evidence="2" id="KW-1185">Reference proteome</keyword>
<reference evidence="1" key="1">
    <citation type="submission" date="2017-07" db="EMBL/GenBank/DDBJ databases">
        <title>Taro Niue Genome Assembly and Annotation.</title>
        <authorList>
            <person name="Atibalentja N."/>
            <person name="Keating K."/>
            <person name="Fields C.J."/>
        </authorList>
    </citation>
    <scope>NUCLEOTIDE SEQUENCE</scope>
    <source>
        <strain evidence="1">Niue_2</strain>
        <tissue evidence="1">Leaf</tissue>
    </source>
</reference>
<evidence type="ECO:0000313" key="1">
    <source>
        <dbReference type="EMBL" id="MQM00542.1"/>
    </source>
</evidence>
<dbReference type="AlphaFoldDB" id="A0A843VTG7"/>
<protein>
    <submittedName>
        <fullName evidence="1">Uncharacterized protein</fullName>
    </submittedName>
</protein>
<accession>A0A843VTG7</accession>
<evidence type="ECO:0000313" key="2">
    <source>
        <dbReference type="Proteomes" id="UP000652761"/>
    </source>
</evidence>